<comment type="similarity">
    <text evidence="8">Belongs to the NFYA/HAP2 subunit family.</text>
</comment>
<evidence type="ECO:0000256" key="4">
    <source>
        <dbReference type="ARBA" id="ARBA00023159"/>
    </source>
</evidence>
<evidence type="ECO:0000256" key="6">
    <source>
        <dbReference type="ARBA" id="ARBA00023242"/>
    </source>
</evidence>
<comment type="subcellular location">
    <subcellularLocation>
        <location evidence="1 8">Nucleus</location>
    </subcellularLocation>
</comment>
<keyword evidence="4" id="KW-0010">Activator</keyword>
<protein>
    <recommendedName>
        <fullName evidence="8">Nuclear transcription factor Y subunit</fullName>
    </recommendedName>
</protein>
<feature type="compositionally biased region" description="Polar residues" evidence="9">
    <location>
        <begin position="224"/>
        <end position="272"/>
    </location>
</feature>
<evidence type="ECO:0000256" key="8">
    <source>
        <dbReference type="RuleBase" id="RU367155"/>
    </source>
</evidence>
<organism evidence="10 11">
    <name type="scientific">Olea europaea subsp. europaea</name>
    <dbReference type="NCBI Taxonomy" id="158383"/>
    <lineage>
        <taxon>Eukaryota</taxon>
        <taxon>Viridiplantae</taxon>
        <taxon>Streptophyta</taxon>
        <taxon>Embryophyta</taxon>
        <taxon>Tracheophyta</taxon>
        <taxon>Spermatophyta</taxon>
        <taxon>Magnoliopsida</taxon>
        <taxon>eudicotyledons</taxon>
        <taxon>Gunneridae</taxon>
        <taxon>Pentapetalae</taxon>
        <taxon>asterids</taxon>
        <taxon>lamiids</taxon>
        <taxon>Lamiales</taxon>
        <taxon>Oleaceae</taxon>
        <taxon>Oleeae</taxon>
        <taxon>Olea</taxon>
    </lineage>
</organism>
<comment type="caution">
    <text evidence="10">The sequence shown here is derived from an EMBL/GenBank/DDBJ whole genome shotgun (WGS) entry which is preliminary data.</text>
</comment>
<reference evidence="10 11" key="1">
    <citation type="submission" date="2019-12" db="EMBL/GenBank/DDBJ databases">
        <authorList>
            <person name="Alioto T."/>
            <person name="Alioto T."/>
            <person name="Gomez Garrido J."/>
        </authorList>
    </citation>
    <scope>NUCLEOTIDE SEQUENCE [LARGE SCALE GENOMIC DNA]</scope>
</reference>
<dbReference type="PROSITE" id="PS00686">
    <property type="entry name" value="NFYA_HAP2_1"/>
    <property type="match status" value="1"/>
</dbReference>
<keyword evidence="6 8" id="KW-0539">Nucleus</keyword>
<dbReference type="PROSITE" id="PS51152">
    <property type="entry name" value="NFYA_HAP2_2"/>
    <property type="match status" value="1"/>
</dbReference>
<evidence type="ECO:0000256" key="1">
    <source>
        <dbReference type="ARBA" id="ARBA00004123"/>
    </source>
</evidence>
<dbReference type="SMART" id="SM00521">
    <property type="entry name" value="CBF"/>
    <property type="match status" value="1"/>
</dbReference>
<evidence type="ECO:0000256" key="7">
    <source>
        <dbReference type="ARBA" id="ARBA00025911"/>
    </source>
</evidence>
<evidence type="ECO:0000256" key="9">
    <source>
        <dbReference type="SAM" id="MobiDB-lite"/>
    </source>
</evidence>
<dbReference type="Proteomes" id="UP000594638">
    <property type="component" value="Unassembled WGS sequence"/>
</dbReference>
<dbReference type="PRINTS" id="PR00616">
    <property type="entry name" value="CCAATSUBUNTB"/>
</dbReference>
<dbReference type="Gene3D" id="6.10.250.2430">
    <property type="match status" value="1"/>
</dbReference>
<keyword evidence="11" id="KW-1185">Reference proteome</keyword>
<dbReference type="EMBL" id="CACTIH010005761">
    <property type="protein sequence ID" value="CAA3001505.1"/>
    <property type="molecule type" value="Genomic_DNA"/>
</dbReference>
<dbReference type="AlphaFoldDB" id="A0A8S0T9D9"/>
<feature type="region of interest" description="Disordered" evidence="9">
    <location>
        <begin position="204"/>
        <end position="274"/>
    </location>
</feature>
<feature type="region of interest" description="Disordered" evidence="9">
    <location>
        <begin position="55"/>
        <end position="75"/>
    </location>
</feature>
<dbReference type="PANTHER" id="PTHR12632">
    <property type="entry name" value="TRANSCRIPTION FACTOR NF-Y ALPHA-RELATED"/>
    <property type="match status" value="1"/>
</dbReference>
<dbReference type="GO" id="GO:0016602">
    <property type="term" value="C:CCAAT-binding factor complex"/>
    <property type="evidence" value="ECO:0007669"/>
    <property type="project" value="InterPro"/>
</dbReference>
<dbReference type="GO" id="GO:0003700">
    <property type="term" value="F:DNA-binding transcription factor activity"/>
    <property type="evidence" value="ECO:0007669"/>
    <property type="project" value="UniProtKB-UniRule"/>
</dbReference>
<accession>A0A8S0T9D9</accession>
<comment type="subunit">
    <text evidence="7">Heterotrimeric transcription factor composed of three components, NF-YA, NF-YB and NF-YC. NF-YB and NF-YC must interact and dimerize for NF-YA association and DNA binding.</text>
</comment>
<dbReference type="Gramene" id="OE9A017105T2">
    <property type="protein sequence ID" value="OE9A017105C2"/>
    <property type="gene ID" value="OE9A017105"/>
</dbReference>
<comment type="function">
    <text evidence="8">Component of the sequence-specific heterotrimeric transcription factor (NF-Y) which specifically recognizes a 5'-CCAAT-3' box motif found in the promoters of its target genes.</text>
</comment>
<keyword evidence="2 8" id="KW-0805">Transcription regulation</keyword>
<evidence type="ECO:0000313" key="11">
    <source>
        <dbReference type="Proteomes" id="UP000594638"/>
    </source>
</evidence>
<dbReference type="InterPro" id="IPR018362">
    <property type="entry name" value="CCAAT-binding_factor_CS"/>
</dbReference>
<name>A0A8S0T9D9_OLEEU</name>
<evidence type="ECO:0000256" key="2">
    <source>
        <dbReference type="ARBA" id="ARBA00023015"/>
    </source>
</evidence>
<evidence type="ECO:0000256" key="5">
    <source>
        <dbReference type="ARBA" id="ARBA00023163"/>
    </source>
</evidence>
<dbReference type="Pfam" id="PF02045">
    <property type="entry name" value="CBFB_NFYA"/>
    <property type="match status" value="1"/>
</dbReference>
<keyword evidence="5 8" id="KW-0804">Transcription</keyword>
<keyword evidence="3 8" id="KW-0238">DNA-binding</keyword>
<sequence length="313" mass="34641">MTMRTVLSDDHEGIVQNSVGVAVPWWTGRRSQPATVAAPGKAFGQLKSISLNQSDTGNKLTAKQGEDQQGLGNRNPNHFTFLSDDLKSAANGAKSQLQTVTSMQGAMMEYEGHFELGFGQPLICGKYPLAEQCYGVYSTYGPQAEGRVMLLPLNMTTDEGPIFVNAKQYRGIMRRRQSRAKAEMENKVHKPRKQYLHLSRHLHAMRRPRGNGGRFLNTKKDGIQDNTDMNKTYETQLPQPTGSQISEVLQSNGGNSTSSKDSRSTNPGSEVSRQLFPMGSLHSFQFNHLQPPFQPLSNMANAGHGIVMDSKWI</sequence>
<dbReference type="OrthoDB" id="1097733at2759"/>
<dbReference type="InterPro" id="IPR001289">
    <property type="entry name" value="NFYA"/>
</dbReference>
<evidence type="ECO:0000256" key="3">
    <source>
        <dbReference type="ARBA" id="ARBA00023125"/>
    </source>
</evidence>
<evidence type="ECO:0000313" key="10">
    <source>
        <dbReference type="EMBL" id="CAA3001505.1"/>
    </source>
</evidence>
<gene>
    <name evidence="10" type="ORF">OLEA9_A017105</name>
</gene>
<dbReference type="GO" id="GO:0003677">
    <property type="term" value="F:DNA binding"/>
    <property type="evidence" value="ECO:0007669"/>
    <property type="project" value="UniProtKB-KW"/>
</dbReference>
<proteinExistence type="inferred from homology"/>